<evidence type="ECO:0000313" key="4">
    <source>
        <dbReference type="Proteomes" id="UP000059188"/>
    </source>
</evidence>
<name>M5C3F5_THACB</name>
<evidence type="ECO:0000313" key="3">
    <source>
        <dbReference type="Proteomes" id="UP000012065"/>
    </source>
</evidence>
<evidence type="ECO:0000313" key="1">
    <source>
        <dbReference type="EMBL" id="CCO34488.1"/>
    </source>
</evidence>
<organism evidence="1 3">
    <name type="scientific">Thanatephorus cucumeris (strain AG1-IB / isolate 7/3/14)</name>
    <name type="common">Lettuce bottom rot fungus</name>
    <name type="synonym">Rhizoctonia solani</name>
    <dbReference type="NCBI Taxonomy" id="1108050"/>
    <lineage>
        <taxon>Eukaryota</taxon>
        <taxon>Fungi</taxon>
        <taxon>Dikarya</taxon>
        <taxon>Basidiomycota</taxon>
        <taxon>Agaricomycotina</taxon>
        <taxon>Agaricomycetes</taxon>
        <taxon>Cantharellales</taxon>
        <taxon>Ceratobasidiaceae</taxon>
        <taxon>Rhizoctonia</taxon>
        <taxon>Rhizoctonia solani AG-1</taxon>
    </lineage>
</organism>
<dbReference type="STRING" id="1108050.M5C3F5"/>
<reference evidence="2 4" key="3">
    <citation type="submission" date="2014-11" db="EMBL/GenBank/DDBJ databases">
        <authorList>
            <person name="Wibberg Daniel"/>
        </authorList>
    </citation>
    <scope>NUCLEOTIDE SEQUENCE [LARGE SCALE GENOMIC DNA]</scope>
    <source>
        <strain evidence="2">Rhizoctonia solani AG1-IB 7/3/14</strain>
    </source>
</reference>
<reference evidence="1 3" key="2">
    <citation type="journal article" date="2013" name="J. Biotechnol.">
        <title>Establishment and interpretation of the genome sequence of the phytopathogenic fungus Rhizoctonia solani AG1-IB isolate 7/3/14.</title>
        <authorList>
            <person name="Wibberg D.W."/>
            <person name="Jelonek L.J."/>
            <person name="Rupp O.R."/>
            <person name="Hennig M.H."/>
            <person name="Eikmeyer F.E."/>
            <person name="Goesmann A.G."/>
            <person name="Hartmann A.H."/>
            <person name="Borriss R.B."/>
            <person name="Grosch R.G."/>
            <person name="Puehler A.P."/>
            <person name="Schlueter A.S."/>
        </authorList>
    </citation>
    <scope>NUCLEOTIDE SEQUENCE [LARGE SCALE GENOMIC DNA]</scope>
    <source>
        <strain evidence="3">AG1-IB / isolate 7/3/14</strain>
        <strain evidence="1">Isolate 7/3/14</strain>
    </source>
</reference>
<sequence length="316" mass="36289">MYSARLNSMIRSKIQPVILGDLTADQLKILAEYGLRDMYPNPFVQYEKRMKLEEESRKIEYDNSVKAMKDAIGQDMEHLKRFIVLSVRDSFSEFYPSLEISGFTSETESPHWGRLRERYTKLADIPQLLRKDLGNGNIEDPEFSDLKLAWHTIRDYLTQDPPPLPTRQAAFIAEIVGDSSDGGWSVVTRGKGTKHTSNRIWQGVKSFMSDFVGYQAKPPASLLSDPDFVRELRPLADRFPTISSFTERIISCLHKHLNTLCKNLARGSLKKVVEEEEKRLEDLIGLQRRSRYQEESQAANQTLLDDLRDLMPSKSS</sequence>
<dbReference type="Proteomes" id="UP000059188">
    <property type="component" value="Unassembled WGS sequence"/>
</dbReference>
<evidence type="ECO:0000313" key="2">
    <source>
        <dbReference type="EMBL" id="CEL54608.1"/>
    </source>
</evidence>
<dbReference type="EMBL" id="LN679270">
    <property type="protein sequence ID" value="CEL54608.1"/>
    <property type="molecule type" value="Genomic_DNA"/>
</dbReference>
<dbReference type="AlphaFoldDB" id="M5C3F5"/>
<dbReference type="EMBL" id="CAOJ01013186">
    <property type="protein sequence ID" value="CCO34488.1"/>
    <property type="molecule type" value="Genomic_DNA"/>
</dbReference>
<dbReference type="Proteomes" id="UP000012065">
    <property type="component" value="Unassembled WGS sequence"/>
</dbReference>
<reference evidence="1" key="1">
    <citation type="submission" date="2012-10" db="EMBL/GenBank/DDBJ databases">
        <authorList>
            <person name="Jelonek L."/>
        </authorList>
    </citation>
    <scope>NUCLEOTIDE SEQUENCE</scope>
    <source>
        <strain evidence="1">Isolate 7/3/14</strain>
    </source>
</reference>
<accession>M5C3F5</accession>
<protein>
    <submittedName>
        <fullName evidence="1">Uncharacterized protein</fullName>
    </submittedName>
</protein>
<keyword evidence="4" id="KW-1185">Reference proteome</keyword>
<dbReference type="HOGENOM" id="CLU_880486_0_0_1"/>
<proteinExistence type="predicted"/>
<gene>
    <name evidence="1" type="ORF">BN14_08589</name>
    <name evidence="2" type="ORF">RSOLAG1IB_11697</name>
</gene>
<dbReference type="OrthoDB" id="2343366at2759"/>